<dbReference type="InterPro" id="IPR050662">
    <property type="entry name" value="Sec-metab_biosynth-thioest"/>
</dbReference>
<gene>
    <name evidence="2" type="ordered locus">Deipr_2035</name>
</gene>
<dbReference type="InterPro" id="IPR036866">
    <property type="entry name" value="RibonucZ/Hydroxyglut_hydro"/>
</dbReference>
<feature type="domain" description="Metallo-beta-lactamase" evidence="1">
    <location>
        <begin position="31"/>
        <end position="250"/>
    </location>
</feature>
<keyword evidence="3" id="KW-1185">Reference proteome</keyword>
<name>F0RPW4_DEIPM</name>
<dbReference type="RefSeq" id="WP_013622898.1">
    <property type="nucleotide sequence ID" value="NC_015169.1"/>
</dbReference>
<dbReference type="Proteomes" id="UP000007718">
    <property type="component" value="Plasmid pDEIPR01"/>
</dbReference>
<evidence type="ECO:0000313" key="2">
    <source>
        <dbReference type="EMBL" id="ADY27166.1"/>
    </source>
</evidence>
<dbReference type="PANTHER" id="PTHR23131">
    <property type="entry name" value="ENDORIBONUCLEASE LACTB2"/>
    <property type="match status" value="1"/>
</dbReference>
<dbReference type="Gene3D" id="3.60.15.10">
    <property type="entry name" value="Ribonuclease Z/Hydroxyacylglutathione hydrolase-like"/>
    <property type="match status" value="1"/>
</dbReference>
<organism evidence="2 3">
    <name type="scientific">Deinococcus proteolyticus (strain ATCC 35074 / DSM 20540 / JCM 6276 / NBRC 101906 / NCIMB 13154 / VKM Ac-1939 / CCM 2703 / MRP)</name>
    <dbReference type="NCBI Taxonomy" id="693977"/>
    <lineage>
        <taxon>Bacteria</taxon>
        <taxon>Thermotogati</taxon>
        <taxon>Deinococcota</taxon>
        <taxon>Deinococci</taxon>
        <taxon>Deinococcales</taxon>
        <taxon>Deinococcaceae</taxon>
        <taxon>Deinococcus</taxon>
    </lineage>
</organism>
<evidence type="ECO:0000313" key="3">
    <source>
        <dbReference type="Proteomes" id="UP000007718"/>
    </source>
</evidence>
<dbReference type="SUPFAM" id="SSF56281">
    <property type="entry name" value="Metallo-hydrolase/oxidoreductase"/>
    <property type="match status" value="1"/>
</dbReference>
<dbReference type="Pfam" id="PF00753">
    <property type="entry name" value="Lactamase_B"/>
    <property type="match status" value="1"/>
</dbReference>
<geneLocation type="plasmid" evidence="2 3">
    <name>pDEIPR01</name>
</geneLocation>
<dbReference type="PANTHER" id="PTHR23131:SF4">
    <property type="entry name" value="METALLO-BETA-LACTAMASE SUPERFAMILY POTEIN"/>
    <property type="match status" value="1"/>
</dbReference>
<sequence length="346" mass="38091">MTAFPPSVRRTVTHSGTRIYTLEVDAYRSLPVNVFVILRGPVSQPTYRALVDTGSERPACFQQILGGLDHLHSTYGEQVGLEALDRIILTHEHPDHIGGLPLLQRHTRAPLAAHPLAAESLRDPLDAQQRSLSVQQEVYRWVGLPEEMSAAWLATQKRPVIPAGVTVATELSLQELLDGFIQVIHVPGHAAGQVALGIDEVLLTADHLLPGSLPPLWPERLRPFLGLNHYLRSLRAVEQRPGIRQVLPSHGLPIDRPDQRVEAVRQKVIGKLERVIEQVGTAPGRTIFEIAQVLYPDQPAPRARLLLSQTAALVEYLAERNVLTEARGKQGAATWTLGEQTAELGV</sequence>
<dbReference type="AlphaFoldDB" id="F0RPW4"/>
<dbReference type="HOGENOM" id="CLU_048478_0_2_0"/>
<accession>F0RPW4</accession>
<reference evidence="2 3" key="1">
    <citation type="submission" date="2011-02" db="EMBL/GenBank/DDBJ databases">
        <title>The complete sequence of plasmid1 of Deinococcus proteolyticus DSM 20540.</title>
        <authorList>
            <consortium name="US DOE Joint Genome Institute (JGI-PGF)"/>
            <person name="Lucas S."/>
            <person name="Copeland A."/>
            <person name="Lapidus A."/>
            <person name="Bruce D."/>
            <person name="Goodwin L."/>
            <person name="Pitluck S."/>
            <person name="Kyrpides N."/>
            <person name="Mavromatis K."/>
            <person name="Pagani I."/>
            <person name="Ivanova N."/>
            <person name="Ovchinnikova G."/>
            <person name="Zeytun A."/>
            <person name="Detter J.C."/>
            <person name="Han C."/>
            <person name="Land M."/>
            <person name="Hauser L."/>
            <person name="Markowitz V."/>
            <person name="Cheng J.-F."/>
            <person name="Hugenholtz P."/>
            <person name="Woyke T."/>
            <person name="Wu D."/>
            <person name="Pukall R."/>
            <person name="Steenblock K."/>
            <person name="Brambilla E."/>
            <person name="Klenk H.-P."/>
            <person name="Eisen J.A."/>
        </authorList>
    </citation>
    <scope>NUCLEOTIDE SEQUENCE [LARGE SCALE GENOMIC DNA]</scope>
    <source>
        <strain evidence="3">ATCC 35074 / DSM 20540 / JCM 6276 / NBRC 101906 / NCIMB 13154 / VKM Ac-1939 / CCM 2703 / MRP</strain>
        <plasmid evidence="3">Plasmid pDEIPR01</plasmid>
    </source>
</reference>
<dbReference type="EMBL" id="CP002537">
    <property type="protein sequence ID" value="ADY27166.1"/>
    <property type="molecule type" value="Genomic_DNA"/>
</dbReference>
<proteinExistence type="predicted"/>
<dbReference type="KEGG" id="dpt:Deipr_2035"/>
<keyword evidence="2" id="KW-0614">Plasmid</keyword>
<dbReference type="SMART" id="SM00849">
    <property type="entry name" value="Lactamase_B"/>
    <property type="match status" value="1"/>
</dbReference>
<evidence type="ECO:0000259" key="1">
    <source>
        <dbReference type="SMART" id="SM00849"/>
    </source>
</evidence>
<protein>
    <submittedName>
        <fullName evidence="2">Beta-lactamase domain protein</fullName>
    </submittedName>
</protein>
<dbReference type="InterPro" id="IPR001279">
    <property type="entry name" value="Metallo-B-lactamas"/>
</dbReference>